<dbReference type="InterPro" id="IPR006145">
    <property type="entry name" value="PsdUridine_synth_RsuA/RluA"/>
</dbReference>
<dbReference type="STRING" id="1798665.A2942_00410"/>
<sequence length="238" mass="26755">MSPQILYEDEDFLAVDKPAGLVMHADGRTKEPTLADWVLEKYPNLKDVGGMHTLDSGRYAPRTGILHRLDRETSGVILIAKNDETFYFLQRQFLDHSIEKTYNAFVEGALQTSEGVIELPIGRSRSDFRQWTTGTGARGNLRKATTVYRVIKESGGFSLLELKPQTGRTHQLRVHLKAIGHPIVCDKRYGGACALGFDRVALHARMITFEYPKGERRTIEAPIPADFVRALGELRNSQ</sequence>
<evidence type="ECO:0000256" key="2">
    <source>
        <dbReference type="ARBA" id="ARBA00023235"/>
    </source>
</evidence>
<dbReference type="EC" id="5.4.99.-" evidence="4"/>
<comment type="catalytic activity">
    <reaction evidence="4">
        <text>a uridine in RNA = a pseudouridine in RNA</text>
        <dbReference type="Rhea" id="RHEA:48348"/>
        <dbReference type="Rhea" id="RHEA-COMP:12068"/>
        <dbReference type="Rhea" id="RHEA-COMP:12069"/>
        <dbReference type="ChEBI" id="CHEBI:65314"/>
        <dbReference type="ChEBI" id="CHEBI:65315"/>
    </reaction>
</comment>
<gene>
    <name evidence="6" type="ORF">A2942_00410</name>
</gene>
<dbReference type="CDD" id="cd02869">
    <property type="entry name" value="PseudoU_synth_RluA_like"/>
    <property type="match status" value="1"/>
</dbReference>
<organism evidence="6 7">
    <name type="scientific">Candidatus Lloydbacteria bacterium RIFCSPLOWO2_01_FULL_50_20</name>
    <dbReference type="NCBI Taxonomy" id="1798665"/>
    <lineage>
        <taxon>Bacteria</taxon>
        <taxon>Candidatus Lloydiibacteriota</taxon>
    </lineage>
</organism>
<proteinExistence type="inferred from homology"/>
<comment type="similarity">
    <text evidence="1 4">Belongs to the pseudouridine synthase RluA family.</text>
</comment>
<name>A0A1G2DCL5_9BACT</name>
<evidence type="ECO:0000256" key="3">
    <source>
        <dbReference type="PIRSR" id="PIRSR606225-1"/>
    </source>
</evidence>
<accession>A0A1G2DCL5</accession>
<dbReference type="Proteomes" id="UP000178534">
    <property type="component" value="Unassembled WGS sequence"/>
</dbReference>
<feature type="active site" evidence="3">
    <location>
        <position position="70"/>
    </location>
</feature>
<dbReference type="SUPFAM" id="SSF55120">
    <property type="entry name" value="Pseudouridine synthase"/>
    <property type="match status" value="1"/>
</dbReference>
<dbReference type="Gene3D" id="3.30.2350.10">
    <property type="entry name" value="Pseudouridine synthase"/>
    <property type="match status" value="1"/>
</dbReference>
<dbReference type="GO" id="GO:0003723">
    <property type="term" value="F:RNA binding"/>
    <property type="evidence" value="ECO:0007669"/>
    <property type="project" value="InterPro"/>
</dbReference>
<dbReference type="GO" id="GO:0000455">
    <property type="term" value="P:enzyme-directed rRNA pseudouridine synthesis"/>
    <property type="evidence" value="ECO:0007669"/>
    <property type="project" value="TreeGrafter"/>
</dbReference>
<dbReference type="AlphaFoldDB" id="A0A1G2DCL5"/>
<evidence type="ECO:0000259" key="5">
    <source>
        <dbReference type="Pfam" id="PF00849"/>
    </source>
</evidence>
<evidence type="ECO:0000313" key="7">
    <source>
        <dbReference type="Proteomes" id="UP000178534"/>
    </source>
</evidence>
<comment type="function">
    <text evidence="4">Responsible for synthesis of pseudouridine from uracil.</text>
</comment>
<dbReference type="NCBIfam" id="TIGR00005">
    <property type="entry name" value="rluA_subfam"/>
    <property type="match status" value="1"/>
</dbReference>
<dbReference type="InterPro" id="IPR006225">
    <property type="entry name" value="PsdUridine_synth_RluC/D"/>
</dbReference>
<dbReference type="GO" id="GO:0009982">
    <property type="term" value="F:pseudouridine synthase activity"/>
    <property type="evidence" value="ECO:0007669"/>
    <property type="project" value="InterPro"/>
</dbReference>
<reference evidence="6 7" key="1">
    <citation type="journal article" date="2016" name="Nat. Commun.">
        <title>Thousands of microbial genomes shed light on interconnected biogeochemical processes in an aquifer system.</title>
        <authorList>
            <person name="Anantharaman K."/>
            <person name="Brown C.T."/>
            <person name="Hug L.A."/>
            <person name="Sharon I."/>
            <person name="Castelle C.J."/>
            <person name="Probst A.J."/>
            <person name="Thomas B.C."/>
            <person name="Singh A."/>
            <person name="Wilkins M.J."/>
            <person name="Karaoz U."/>
            <person name="Brodie E.L."/>
            <person name="Williams K.H."/>
            <person name="Hubbard S.S."/>
            <person name="Banfield J.F."/>
        </authorList>
    </citation>
    <scope>NUCLEOTIDE SEQUENCE [LARGE SCALE GENOMIC DNA]</scope>
</reference>
<dbReference type="PANTHER" id="PTHR21600:SF44">
    <property type="entry name" value="RIBOSOMAL LARGE SUBUNIT PSEUDOURIDINE SYNTHASE D"/>
    <property type="match status" value="1"/>
</dbReference>
<dbReference type="InterPro" id="IPR006224">
    <property type="entry name" value="PsdUridine_synth_RluA-like_CS"/>
</dbReference>
<dbReference type="Pfam" id="PF00849">
    <property type="entry name" value="PseudoU_synth_2"/>
    <property type="match status" value="1"/>
</dbReference>
<keyword evidence="2 4" id="KW-0413">Isomerase</keyword>
<dbReference type="GO" id="GO:0140098">
    <property type="term" value="F:catalytic activity, acting on RNA"/>
    <property type="evidence" value="ECO:0007669"/>
    <property type="project" value="UniProtKB-ARBA"/>
</dbReference>
<dbReference type="PROSITE" id="PS01129">
    <property type="entry name" value="PSI_RLU"/>
    <property type="match status" value="1"/>
</dbReference>
<dbReference type="InterPro" id="IPR050188">
    <property type="entry name" value="RluA_PseudoU_synthase"/>
</dbReference>
<evidence type="ECO:0000256" key="1">
    <source>
        <dbReference type="ARBA" id="ARBA00010876"/>
    </source>
</evidence>
<protein>
    <recommendedName>
        <fullName evidence="4">Pseudouridine synthase</fullName>
        <ecNumber evidence="4">5.4.99.-</ecNumber>
    </recommendedName>
</protein>
<dbReference type="PANTHER" id="PTHR21600">
    <property type="entry name" value="MITOCHONDRIAL RNA PSEUDOURIDINE SYNTHASE"/>
    <property type="match status" value="1"/>
</dbReference>
<dbReference type="EMBL" id="MHLP01000039">
    <property type="protein sequence ID" value="OGZ11243.1"/>
    <property type="molecule type" value="Genomic_DNA"/>
</dbReference>
<evidence type="ECO:0000313" key="6">
    <source>
        <dbReference type="EMBL" id="OGZ11243.1"/>
    </source>
</evidence>
<dbReference type="InterPro" id="IPR020103">
    <property type="entry name" value="PsdUridine_synth_cat_dom_sf"/>
</dbReference>
<feature type="domain" description="Pseudouridine synthase RsuA/RluA-like" evidence="5">
    <location>
        <begin position="11"/>
        <end position="177"/>
    </location>
</feature>
<comment type="caution">
    <text evidence="6">The sequence shown here is derived from an EMBL/GenBank/DDBJ whole genome shotgun (WGS) entry which is preliminary data.</text>
</comment>
<evidence type="ECO:0000256" key="4">
    <source>
        <dbReference type="RuleBase" id="RU362028"/>
    </source>
</evidence>